<feature type="domain" description="Helicase ATP-binding" evidence="1">
    <location>
        <begin position="55"/>
        <end position="224"/>
    </location>
</feature>
<dbReference type="EMBL" id="BART01031942">
    <property type="protein sequence ID" value="GAH18146.1"/>
    <property type="molecule type" value="Genomic_DNA"/>
</dbReference>
<dbReference type="SUPFAM" id="SSF52540">
    <property type="entry name" value="P-loop containing nucleoside triphosphate hydrolases"/>
    <property type="match status" value="1"/>
</dbReference>
<sequence length="250" mass="28068">RHPKDHDWAFVNAGDWLSDTLSGMRDPNGLNTVGESDNFHGTLRPYQKSGRDWLYFLTCLGLGACLADDMGLGKTVQVISLLLTLKEKPRDGQKPSLLVLPASLLANWKAEIVKFAPSLRCQFIHPSEIDKSEFVNIGRHPEIAFKSTDVVLTTYGMLLRQNWLLDLDWQLVILDEAQAIKNPGSRQTKAVKQLKAQSRIALTGTPVENRLSDLWSLFDFLSPGLLGSVAKFKQFVKALENREHEQYAPL</sequence>
<accession>X1DBJ7</accession>
<dbReference type="SMART" id="SM00487">
    <property type="entry name" value="DEXDc"/>
    <property type="match status" value="1"/>
</dbReference>
<protein>
    <recommendedName>
        <fullName evidence="1">Helicase ATP-binding domain-containing protein</fullName>
    </recommendedName>
</protein>
<gene>
    <name evidence="2" type="ORF">S01H4_55361</name>
</gene>
<dbReference type="GO" id="GO:0005524">
    <property type="term" value="F:ATP binding"/>
    <property type="evidence" value="ECO:0007669"/>
    <property type="project" value="InterPro"/>
</dbReference>
<comment type="caution">
    <text evidence="2">The sequence shown here is derived from an EMBL/GenBank/DDBJ whole genome shotgun (WGS) entry which is preliminary data.</text>
</comment>
<evidence type="ECO:0000259" key="1">
    <source>
        <dbReference type="PROSITE" id="PS51192"/>
    </source>
</evidence>
<dbReference type="Gene3D" id="3.40.50.10810">
    <property type="entry name" value="Tandem AAA-ATPase domain"/>
    <property type="match status" value="1"/>
</dbReference>
<feature type="non-terminal residue" evidence="2">
    <location>
        <position position="1"/>
    </location>
</feature>
<dbReference type="InterPro" id="IPR038718">
    <property type="entry name" value="SNF2-like_sf"/>
</dbReference>
<name>X1DBJ7_9ZZZZ</name>
<dbReference type="InterPro" id="IPR014001">
    <property type="entry name" value="Helicase_ATP-bd"/>
</dbReference>
<dbReference type="InterPro" id="IPR000330">
    <property type="entry name" value="SNF2_N"/>
</dbReference>
<dbReference type="InterPro" id="IPR027417">
    <property type="entry name" value="P-loop_NTPase"/>
</dbReference>
<feature type="non-terminal residue" evidence="2">
    <location>
        <position position="250"/>
    </location>
</feature>
<dbReference type="Pfam" id="PF00176">
    <property type="entry name" value="SNF2-rel_dom"/>
    <property type="match status" value="1"/>
</dbReference>
<dbReference type="AlphaFoldDB" id="X1DBJ7"/>
<dbReference type="PANTHER" id="PTHR10799">
    <property type="entry name" value="SNF2/RAD54 HELICASE FAMILY"/>
    <property type="match status" value="1"/>
</dbReference>
<organism evidence="2">
    <name type="scientific">marine sediment metagenome</name>
    <dbReference type="NCBI Taxonomy" id="412755"/>
    <lineage>
        <taxon>unclassified sequences</taxon>
        <taxon>metagenomes</taxon>
        <taxon>ecological metagenomes</taxon>
    </lineage>
</organism>
<proteinExistence type="predicted"/>
<evidence type="ECO:0000313" key="2">
    <source>
        <dbReference type="EMBL" id="GAH18146.1"/>
    </source>
</evidence>
<dbReference type="PROSITE" id="PS51192">
    <property type="entry name" value="HELICASE_ATP_BIND_1"/>
    <property type="match status" value="1"/>
</dbReference>
<reference evidence="2" key="1">
    <citation type="journal article" date="2014" name="Front. Microbiol.">
        <title>High frequency of phylogenetically diverse reductive dehalogenase-homologous genes in deep subseafloor sedimentary metagenomes.</title>
        <authorList>
            <person name="Kawai M."/>
            <person name="Futagami T."/>
            <person name="Toyoda A."/>
            <person name="Takaki Y."/>
            <person name="Nishi S."/>
            <person name="Hori S."/>
            <person name="Arai W."/>
            <person name="Tsubouchi T."/>
            <person name="Morono Y."/>
            <person name="Uchiyama I."/>
            <person name="Ito T."/>
            <person name="Fujiyama A."/>
            <person name="Inagaki F."/>
            <person name="Takami H."/>
        </authorList>
    </citation>
    <scope>NUCLEOTIDE SEQUENCE</scope>
    <source>
        <strain evidence="2">Expedition CK06-06</strain>
    </source>
</reference>